<accession>A0A6J4QSI1</accession>
<feature type="domain" description="N-acetyltransferase" evidence="1">
    <location>
        <begin position="1"/>
        <end position="150"/>
    </location>
</feature>
<evidence type="ECO:0000259" key="1">
    <source>
        <dbReference type="PROSITE" id="PS51186"/>
    </source>
</evidence>
<name>A0A6J4QSI1_9ACTN</name>
<dbReference type="InterPro" id="IPR041380">
    <property type="entry name" value="Acetyltransf_17"/>
</dbReference>
<keyword evidence="2" id="KW-0808">Transferase</keyword>
<dbReference type="PROSITE" id="PS51186">
    <property type="entry name" value="GNAT"/>
    <property type="match status" value="1"/>
</dbReference>
<dbReference type="SUPFAM" id="SSF55718">
    <property type="entry name" value="SCP-like"/>
    <property type="match status" value="1"/>
</dbReference>
<dbReference type="InterPro" id="IPR051554">
    <property type="entry name" value="Acetyltransferase_Eis"/>
</dbReference>
<evidence type="ECO:0000313" key="2">
    <source>
        <dbReference type="EMBL" id="CAA9446060.1"/>
    </source>
</evidence>
<dbReference type="AlphaFoldDB" id="A0A6J4QSI1"/>
<dbReference type="Gene3D" id="3.40.630.30">
    <property type="match status" value="2"/>
</dbReference>
<dbReference type="Gene3D" id="3.30.1050.10">
    <property type="entry name" value="SCP2 sterol-binding domain"/>
    <property type="match status" value="1"/>
</dbReference>
<dbReference type="EMBL" id="CADCVG010000018">
    <property type="protein sequence ID" value="CAA9446060.1"/>
    <property type="molecule type" value="Genomic_DNA"/>
</dbReference>
<protein>
    <submittedName>
        <fullName evidence="2">Acetyltransferase</fullName>
    </submittedName>
</protein>
<proteinExistence type="predicted"/>
<dbReference type="SUPFAM" id="SSF55729">
    <property type="entry name" value="Acyl-CoA N-acyltransferases (Nat)"/>
    <property type="match status" value="1"/>
</dbReference>
<dbReference type="CDD" id="cd04301">
    <property type="entry name" value="NAT_SF"/>
    <property type="match status" value="1"/>
</dbReference>
<dbReference type="GO" id="GO:0030649">
    <property type="term" value="P:aminoglycoside antibiotic catabolic process"/>
    <property type="evidence" value="ECO:0007669"/>
    <property type="project" value="TreeGrafter"/>
</dbReference>
<dbReference type="InterPro" id="IPR025559">
    <property type="entry name" value="Eis_dom"/>
</dbReference>
<dbReference type="InterPro" id="IPR036527">
    <property type="entry name" value="SCP2_sterol-bd_dom_sf"/>
</dbReference>
<dbReference type="InterPro" id="IPR016181">
    <property type="entry name" value="Acyl_CoA_acyltransferase"/>
</dbReference>
<reference evidence="2" key="1">
    <citation type="submission" date="2020-02" db="EMBL/GenBank/DDBJ databases">
        <authorList>
            <person name="Meier V. D."/>
        </authorList>
    </citation>
    <scope>NUCLEOTIDE SEQUENCE</scope>
    <source>
        <strain evidence="2">AVDCRST_MAG14</strain>
    </source>
</reference>
<organism evidence="2">
    <name type="scientific">uncultured Rubrobacteraceae bacterium</name>
    <dbReference type="NCBI Taxonomy" id="349277"/>
    <lineage>
        <taxon>Bacteria</taxon>
        <taxon>Bacillati</taxon>
        <taxon>Actinomycetota</taxon>
        <taxon>Rubrobacteria</taxon>
        <taxon>Rubrobacterales</taxon>
        <taxon>Rubrobacteraceae</taxon>
        <taxon>environmental samples</taxon>
    </lineage>
</organism>
<dbReference type="PANTHER" id="PTHR37817:SF1">
    <property type="entry name" value="N-ACETYLTRANSFERASE EIS"/>
    <property type="match status" value="1"/>
</dbReference>
<sequence>MRLRGYREEDGKAVAGLASGSLGGSVERWEEYYTPERNPRLDPGQVYVVEEDGDIRATAAVLPLEVFVDGRPAAMGGVAAVAAHPAYRRRGYAGRLMRAALGGMREQGIHLSMLHPFAHVFYRRFGWELATEAVSYRLKPTDLPTSPEQERLRVYRDEDLPRMMALLEEEASRHPLCVRRGESCWRRALEREDTEVTVYEAEGSVEGYVLYGYGEGRNMPRSLNVSEIVAATPAARGALISFMVAFDPLMFEVRYSTPRGEPLHPYLPSSYVEARVSPEFMLRLVDVEGALKLLRRDTGAPLVLEVEDDEIPENAGEYTVGHGRVIRGAEAGDRVSLDVRQLAQLYAGYLPARSLLRHGLVRPGSKRAMELLEAFFPPGDPWIFPPDDF</sequence>
<dbReference type="Pfam" id="PF17668">
    <property type="entry name" value="Acetyltransf_17"/>
    <property type="match status" value="1"/>
</dbReference>
<dbReference type="GO" id="GO:0034069">
    <property type="term" value="F:aminoglycoside N-acetyltransferase activity"/>
    <property type="evidence" value="ECO:0007669"/>
    <property type="project" value="TreeGrafter"/>
</dbReference>
<dbReference type="PANTHER" id="PTHR37817">
    <property type="entry name" value="N-ACETYLTRANSFERASE EIS"/>
    <property type="match status" value="1"/>
</dbReference>
<gene>
    <name evidence="2" type="ORF">AVDCRST_MAG14-429</name>
</gene>
<dbReference type="InterPro" id="IPR000182">
    <property type="entry name" value="GNAT_dom"/>
</dbReference>
<dbReference type="Pfam" id="PF13530">
    <property type="entry name" value="SCP2_2"/>
    <property type="match status" value="1"/>
</dbReference>
<dbReference type="Pfam" id="PF13527">
    <property type="entry name" value="Acetyltransf_9"/>
    <property type="match status" value="1"/>
</dbReference>